<feature type="compositionally biased region" description="Acidic residues" evidence="1">
    <location>
        <begin position="415"/>
        <end position="429"/>
    </location>
</feature>
<proteinExistence type="predicted"/>
<evidence type="ECO:0000256" key="1">
    <source>
        <dbReference type="SAM" id="MobiDB-lite"/>
    </source>
</evidence>
<feature type="compositionally biased region" description="Basic and acidic residues" evidence="1">
    <location>
        <begin position="7"/>
        <end position="16"/>
    </location>
</feature>
<evidence type="ECO:0000313" key="2">
    <source>
        <dbReference type="EMBL" id="GBG71404.1"/>
    </source>
</evidence>
<evidence type="ECO:0000313" key="3">
    <source>
        <dbReference type="Proteomes" id="UP000265515"/>
    </source>
</evidence>
<feature type="compositionally biased region" description="Basic and acidic residues" evidence="1">
    <location>
        <begin position="403"/>
        <end position="414"/>
    </location>
</feature>
<dbReference type="Gramene" id="GBG71404">
    <property type="protein sequence ID" value="GBG71404"/>
    <property type="gene ID" value="CBR_g8824"/>
</dbReference>
<reference evidence="2 3" key="1">
    <citation type="journal article" date="2018" name="Cell">
        <title>The Chara Genome: Secondary Complexity and Implications for Plant Terrestrialization.</title>
        <authorList>
            <person name="Nishiyama T."/>
            <person name="Sakayama H."/>
            <person name="Vries J.D."/>
            <person name="Buschmann H."/>
            <person name="Saint-Marcoux D."/>
            <person name="Ullrich K.K."/>
            <person name="Haas F.B."/>
            <person name="Vanderstraeten L."/>
            <person name="Becker D."/>
            <person name="Lang D."/>
            <person name="Vosolsobe S."/>
            <person name="Rombauts S."/>
            <person name="Wilhelmsson P.K.I."/>
            <person name="Janitza P."/>
            <person name="Kern R."/>
            <person name="Heyl A."/>
            <person name="Rumpler F."/>
            <person name="Villalobos L.I.A.C."/>
            <person name="Clay J.M."/>
            <person name="Skokan R."/>
            <person name="Toyoda A."/>
            <person name="Suzuki Y."/>
            <person name="Kagoshima H."/>
            <person name="Schijlen E."/>
            <person name="Tajeshwar N."/>
            <person name="Catarino B."/>
            <person name="Hetherington A.J."/>
            <person name="Saltykova A."/>
            <person name="Bonnot C."/>
            <person name="Breuninger H."/>
            <person name="Symeonidi A."/>
            <person name="Radhakrishnan G.V."/>
            <person name="Van Nieuwerburgh F."/>
            <person name="Deforce D."/>
            <person name="Chang C."/>
            <person name="Karol K.G."/>
            <person name="Hedrich R."/>
            <person name="Ulvskov P."/>
            <person name="Glockner G."/>
            <person name="Delwiche C.F."/>
            <person name="Petrasek J."/>
            <person name="Van de Peer Y."/>
            <person name="Friml J."/>
            <person name="Beilby M."/>
            <person name="Dolan L."/>
            <person name="Kohara Y."/>
            <person name="Sugano S."/>
            <person name="Fujiyama A."/>
            <person name="Delaux P.-M."/>
            <person name="Quint M."/>
            <person name="TheiBen G."/>
            <person name="Hagemann M."/>
            <person name="Harholt J."/>
            <person name="Dunand C."/>
            <person name="Zachgo S."/>
            <person name="Langdale J."/>
            <person name="Maumus F."/>
            <person name="Straeten D.V.D."/>
            <person name="Gould S.B."/>
            <person name="Rensing S.A."/>
        </authorList>
    </citation>
    <scope>NUCLEOTIDE SEQUENCE [LARGE SCALE GENOMIC DNA]</scope>
    <source>
        <strain evidence="2 3">S276</strain>
    </source>
</reference>
<name>A0A388KMW3_CHABU</name>
<keyword evidence="3" id="KW-1185">Reference proteome</keyword>
<feature type="region of interest" description="Disordered" evidence="1">
    <location>
        <begin position="375"/>
        <end position="443"/>
    </location>
</feature>
<feature type="compositionally biased region" description="Acidic residues" evidence="1">
    <location>
        <begin position="377"/>
        <end position="402"/>
    </location>
</feature>
<dbReference type="AlphaFoldDB" id="A0A388KMW3"/>
<comment type="caution">
    <text evidence="2">The sequence shown here is derived from an EMBL/GenBank/DDBJ whole genome shotgun (WGS) entry which is preliminary data.</text>
</comment>
<dbReference type="EMBL" id="BFEA01000146">
    <property type="protein sequence ID" value="GBG71404.1"/>
    <property type="molecule type" value="Genomic_DNA"/>
</dbReference>
<dbReference type="Proteomes" id="UP000265515">
    <property type="component" value="Unassembled WGS sequence"/>
</dbReference>
<feature type="region of interest" description="Disordered" evidence="1">
    <location>
        <begin position="1"/>
        <end position="22"/>
    </location>
</feature>
<gene>
    <name evidence="2" type="ORF">CBR_g8824</name>
</gene>
<organism evidence="2 3">
    <name type="scientific">Chara braunii</name>
    <name type="common">Braun's stonewort</name>
    <dbReference type="NCBI Taxonomy" id="69332"/>
    <lineage>
        <taxon>Eukaryota</taxon>
        <taxon>Viridiplantae</taxon>
        <taxon>Streptophyta</taxon>
        <taxon>Charophyceae</taxon>
        <taxon>Charales</taxon>
        <taxon>Characeae</taxon>
        <taxon>Chara</taxon>
    </lineage>
</organism>
<accession>A0A388KMW3</accession>
<evidence type="ECO:0008006" key="4">
    <source>
        <dbReference type="Google" id="ProtNLM"/>
    </source>
</evidence>
<protein>
    <recommendedName>
        <fullName evidence="4">Reverse transcriptase/retrotransposon-derived protein RNase H-like domain-containing protein</fullName>
    </recommendedName>
</protein>
<sequence>MIGTIRPAHEQPEVAEWRPFPGEMESGGPTFVTREIDVLNVIRALDHRIPLPIGHLLFISEQANEPMLQHCKANRKRFALARTANTKGKAPAHEDNPNHASTSEPIRLGLIQKDYHFLWIKAIPWKSAECDIEVWGIPYNAIIDSGAAVLATLLRVVERAGRRKYLIMLTEKDHLVSADEEKIKTVRRMTNVAFRLGKSAHAPTLSFRIKQLNVPILNEDKWNDWWDAYLELSFCLVEVIFHWFEPAPEGEGSEVPNDEVELLIVQAWRTETEGELLGIVFGKVEEGNLALITSELLVFLAQLVDGLPLDILSRCDSKPDPDVLPRTLAPYLLWSACTELDADNCLYPSQDLYLEIDVTDLVLWDPVVRRVNARVTDDDDDDDDEEEEEEEEELDTDPDDPDYVGKEETEGEVERQEDEEEPTEEESGPEEPSNRPRRSKEEE</sequence>